<dbReference type="Pfam" id="PF12019">
    <property type="entry name" value="GspH"/>
    <property type="match status" value="1"/>
</dbReference>
<dbReference type="RefSeq" id="WP_290358104.1">
    <property type="nucleotide sequence ID" value="NZ_JAUHHC010000002.1"/>
</dbReference>
<evidence type="ECO:0000256" key="8">
    <source>
        <dbReference type="ARBA" id="ARBA00023136"/>
    </source>
</evidence>
<evidence type="ECO:0000256" key="10">
    <source>
        <dbReference type="ARBA" id="ARBA00030775"/>
    </source>
</evidence>
<proteinExistence type="inferred from homology"/>
<dbReference type="Proteomes" id="UP001228044">
    <property type="component" value="Unassembled WGS sequence"/>
</dbReference>
<evidence type="ECO:0000256" key="3">
    <source>
        <dbReference type="ARBA" id="ARBA00022475"/>
    </source>
</evidence>
<dbReference type="SUPFAM" id="SSF54523">
    <property type="entry name" value="Pili subunits"/>
    <property type="match status" value="1"/>
</dbReference>
<accession>A0ABT8DS77</accession>
<dbReference type="InterPro" id="IPR022346">
    <property type="entry name" value="T2SS_GspH"/>
</dbReference>
<dbReference type="Gene3D" id="3.30.700.10">
    <property type="entry name" value="Glycoprotein, Type 4 Pilin"/>
    <property type="match status" value="1"/>
</dbReference>
<evidence type="ECO:0000256" key="7">
    <source>
        <dbReference type="ARBA" id="ARBA00022989"/>
    </source>
</evidence>
<comment type="subcellular location">
    <subcellularLocation>
        <location evidence="1">Cell inner membrane</location>
        <topology evidence="1">Single-pass membrane protein</topology>
    </subcellularLocation>
</comment>
<evidence type="ECO:0000256" key="6">
    <source>
        <dbReference type="ARBA" id="ARBA00022692"/>
    </source>
</evidence>
<evidence type="ECO:0000313" key="12">
    <source>
        <dbReference type="EMBL" id="MDN3919774.1"/>
    </source>
</evidence>
<dbReference type="PROSITE" id="PS00409">
    <property type="entry name" value="PROKAR_NTER_METHYL"/>
    <property type="match status" value="1"/>
</dbReference>
<sequence length="166" mass="17312">MRTRGGAGFTLLELAAVLAILAIVLAAAVPSYAQFLQRQQLRGAADALLLDLRHARQLSVQTRKPVFVSFNPGKNWCWGVSSGQPCDCNGGGALPACNIGGGRQADYKSVQMDSAADTEFTPMLGQAPRHGGIAFSTAKGQRLQVLVNGMGRAQQCGPDAVGAPSC</sequence>
<keyword evidence="3" id="KW-1003">Cell membrane</keyword>
<keyword evidence="6" id="KW-0812">Transmembrane</keyword>
<dbReference type="Pfam" id="PF07963">
    <property type="entry name" value="N_methyl"/>
    <property type="match status" value="1"/>
</dbReference>
<dbReference type="InterPro" id="IPR012902">
    <property type="entry name" value="N_methyl_site"/>
</dbReference>
<evidence type="ECO:0000313" key="13">
    <source>
        <dbReference type="Proteomes" id="UP001228044"/>
    </source>
</evidence>
<feature type="domain" description="General secretion pathway GspH" evidence="11">
    <location>
        <begin position="44"/>
        <end position="151"/>
    </location>
</feature>
<reference evidence="12 13" key="1">
    <citation type="submission" date="2023-06" db="EMBL/GenBank/DDBJ databases">
        <title>Pelomonas sp. PFR6 16S ribosomal RNA gene Genome sequencing and assembly.</title>
        <authorList>
            <person name="Woo H."/>
        </authorList>
    </citation>
    <scope>NUCLEOTIDE SEQUENCE [LARGE SCALE GENOMIC DNA]</scope>
    <source>
        <strain evidence="12 13">PFR6</strain>
    </source>
</reference>
<dbReference type="EMBL" id="JAUHHC010000002">
    <property type="protein sequence ID" value="MDN3919774.1"/>
    <property type="molecule type" value="Genomic_DNA"/>
</dbReference>
<name>A0ABT8DS77_9BURK</name>
<dbReference type="NCBIfam" id="TIGR02532">
    <property type="entry name" value="IV_pilin_GFxxxE"/>
    <property type="match status" value="1"/>
</dbReference>
<keyword evidence="8" id="KW-0472">Membrane</keyword>
<keyword evidence="13" id="KW-1185">Reference proteome</keyword>
<organism evidence="12 13">
    <name type="scientific">Roseateles violae</name>
    <dbReference type="NCBI Taxonomy" id="3058042"/>
    <lineage>
        <taxon>Bacteria</taxon>
        <taxon>Pseudomonadati</taxon>
        <taxon>Pseudomonadota</taxon>
        <taxon>Betaproteobacteria</taxon>
        <taxon>Burkholderiales</taxon>
        <taxon>Sphaerotilaceae</taxon>
        <taxon>Roseateles</taxon>
    </lineage>
</organism>
<dbReference type="InterPro" id="IPR045584">
    <property type="entry name" value="Pilin-like"/>
</dbReference>
<protein>
    <recommendedName>
        <fullName evidence="2">Type II secretion system protein H</fullName>
    </recommendedName>
    <alternativeName>
        <fullName evidence="10">General secretion pathway protein H</fullName>
    </alternativeName>
</protein>
<evidence type="ECO:0000256" key="9">
    <source>
        <dbReference type="ARBA" id="ARBA00025772"/>
    </source>
</evidence>
<comment type="caution">
    <text evidence="12">The sequence shown here is derived from an EMBL/GenBank/DDBJ whole genome shotgun (WGS) entry which is preliminary data.</text>
</comment>
<keyword evidence="5" id="KW-0997">Cell inner membrane</keyword>
<evidence type="ECO:0000259" key="11">
    <source>
        <dbReference type="Pfam" id="PF12019"/>
    </source>
</evidence>
<evidence type="ECO:0000256" key="2">
    <source>
        <dbReference type="ARBA" id="ARBA00021549"/>
    </source>
</evidence>
<gene>
    <name evidence="12" type="ORF">QWJ38_05705</name>
</gene>
<keyword evidence="7" id="KW-1133">Transmembrane helix</keyword>
<evidence type="ECO:0000256" key="1">
    <source>
        <dbReference type="ARBA" id="ARBA00004377"/>
    </source>
</evidence>
<evidence type="ECO:0000256" key="4">
    <source>
        <dbReference type="ARBA" id="ARBA00022481"/>
    </source>
</evidence>
<evidence type="ECO:0000256" key="5">
    <source>
        <dbReference type="ARBA" id="ARBA00022519"/>
    </source>
</evidence>
<keyword evidence="4" id="KW-0488">Methylation</keyword>
<comment type="similarity">
    <text evidence="9">Belongs to the GSP H family.</text>
</comment>